<dbReference type="InterPro" id="IPR000847">
    <property type="entry name" value="LysR_HTH_N"/>
</dbReference>
<dbReference type="Pfam" id="PF03466">
    <property type="entry name" value="LysR_substrate"/>
    <property type="match status" value="1"/>
</dbReference>
<dbReference type="Proteomes" id="UP000290660">
    <property type="component" value="Unassembled WGS sequence"/>
</dbReference>
<keyword evidence="4" id="KW-0804">Transcription</keyword>
<dbReference type="SUPFAM" id="SSF46785">
    <property type="entry name" value="Winged helix' DNA-binding domain"/>
    <property type="match status" value="1"/>
</dbReference>
<dbReference type="AlphaFoldDB" id="A0A3V8HZM1"/>
<dbReference type="Gene3D" id="1.10.10.10">
    <property type="entry name" value="Winged helix-like DNA-binding domain superfamily/Winged helix DNA-binding domain"/>
    <property type="match status" value="1"/>
</dbReference>
<gene>
    <name evidence="6" type="ORF">EI538_00310</name>
</gene>
<evidence type="ECO:0000256" key="2">
    <source>
        <dbReference type="ARBA" id="ARBA00023015"/>
    </source>
</evidence>
<feature type="domain" description="HTH lysR-type" evidence="5">
    <location>
        <begin position="1"/>
        <end position="59"/>
    </location>
</feature>
<evidence type="ECO:0000256" key="3">
    <source>
        <dbReference type="ARBA" id="ARBA00023125"/>
    </source>
</evidence>
<keyword evidence="3" id="KW-0238">DNA-binding</keyword>
<dbReference type="GO" id="GO:0043565">
    <property type="term" value="F:sequence-specific DNA binding"/>
    <property type="evidence" value="ECO:0007669"/>
    <property type="project" value="TreeGrafter"/>
</dbReference>
<evidence type="ECO:0000256" key="1">
    <source>
        <dbReference type="ARBA" id="ARBA00009437"/>
    </source>
</evidence>
<dbReference type="PANTHER" id="PTHR30537:SF5">
    <property type="entry name" value="HTH-TYPE TRANSCRIPTIONAL ACTIVATOR TTDR-RELATED"/>
    <property type="match status" value="1"/>
</dbReference>
<evidence type="ECO:0000259" key="5">
    <source>
        <dbReference type="PROSITE" id="PS50931"/>
    </source>
</evidence>
<reference evidence="6 7" key="1">
    <citation type="submission" date="2018-12" db="EMBL/GenBank/DDBJ databases">
        <title>Identification of serotype of rogose Salmonella by whole genome sequencing.</title>
        <authorList>
            <person name="Sacchi C.T."/>
            <person name="Goncalves C.R."/>
            <person name="Tiba-Casas M.R."/>
        </authorList>
    </citation>
    <scope>NUCLEOTIDE SEQUENCE [LARGE SCALE GENOMIC DNA]</scope>
    <source>
        <strain evidence="6 7">169_17</strain>
    </source>
</reference>
<dbReference type="Gene3D" id="3.40.190.290">
    <property type="match status" value="1"/>
</dbReference>
<sequence>MDKFRSMEIFVTAVEKGSFSAAAQVLGVTPQLIAKHISNLETMLGLRLIHRTTRRQSLTEFGQRYYEKCRVVLAEVEAADALASESLAEPRGKIRISAPYNFGSYSLIPFLTEYLSAWPETEIDLSLSDRFINVIEEGFEAVFRVGENSLRDSATLICRPLKPFRLFACASPEYLRRNGTPRLPEELSHHECLGYIFWDGMKDKIWEFTKENKTVQIPVKSRLTVNDTKAKVNAALAGFGITLCAEDMLLPYAKRGELIPLFEDYNAPSKPVSLIYPADRHQSVKIRSFISAAIKKFG</sequence>
<dbReference type="EMBL" id="RSEO01000001">
    <property type="protein sequence ID" value="RXQ38693.1"/>
    <property type="molecule type" value="Genomic_DNA"/>
</dbReference>
<dbReference type="SUPFAM" id="SSF53850">
    <property type="entry name" value="Periplasmic binding protein-like II"/>
    <property type="match status" value="1"/>
</dbReference>
<dbReference type="InterPro" id="IPR036388">
    <property type="entry name" value="WH-like_DNA-bd_sf"/>
</dbReference>
<comment type="similarity">
    <text evidence="1">Belongs to the LysR transcriptional regulatory family.</text>
</comment>
<dbReference type="Pfam" id="PF00126">
    <property type="entry name" value="HTH_1"/>
    <property type="match status" value="1"/>
</dbReference>
<organism evidence="6 7">
    <name type="scientific">Salmonella enterica</name>
    <name type="common">Salmonella choleraesuis</name>
    <dbReference type="NCBI Taxonomy" id="28901"/>
    <lineage>
        <taxon>Bacteria</taxon>
        <taxon>Pseudomonadati</taxon>
        <taxon>Pseudomonadota</taxon>
        <taxon>Gammaproteobacteria</taxon>
        <taxon>Enterobacterales</taxon>
        <taxon>Enterobacteriaceae</taxon>
        <taxon>Salmonella</taxon>
    </lineage>
</organism>
<dbReference type="PROSITE" id="PS50931">
    <property type="entry name" value="HTH_LYSR"/>
    <property type="match status" value="1"/>
</dbReference>
<dbReference type="PANTHER" id="PTHR30537">
    <property type="entry name" value="HTH-TYPE TRANSCRIPTIONAL REGULATOR"/>
    <property type="match status" value="1"/>
</dbReference>
<evidence type="ECO:0000256" key="4">
    <source>
        <dbReference type="ARBA" id="ARBA00023163"/>
    </source>
</evidence>
<evidence type="ECO:0000313" key="7">
    <source>
        <dbReference type="Proteomes" id="UP000290660"/>
    </source>
</evidence>
<keyword evidence="2" id="KW-0805">Transcription regulation</keyword>
<dbReference type="FunFam" id="1.10.10.10:FF:000001">
    <property type="entry name" value="LysR family transcriptional regulator"/>
    <property type="match status" value="1"/>
</dbReference>
<comment type="caution">
    <text evidence="6">The sequence shown here is derived from an EMBL/GenBank/DDBJ whole genome shotgun (WGS) entry which is preliminary data.</text>
</comment>
<dbReference type="InterPro" id="IPR005119">
    <property type="entry name" value="LysR_subst-bd"/>
</dbReference>
<dbReference type="InterPro" id="IPR036390">
    <property type="entry name" value="WH_DNA-bd_sf"/>
</dbReference>
<protein>
    <submittedName>
        <fullName evidence="6">LysR family transcriptional regulator</fullName>
    </submittedName>
</protein>
<evidence type="ECO:0000313" key="6">
    <source>
        <dbReference type="EMBL" id="RXQ38693.1"/>
    </source>
</evidence>
<name>A0A3V8HZM1_SALER</name>
<accession>A0A3V8HZM1</accession>
<dbReference type="GO" id="GO:0003700">
    <property type="term" value="F:DNA-binding transcription factor activity"/>
    <property type="evidence" value="ECO:0007669"/>
    <property type="project" value="InterPro"/>
</dbReference>
<proteinExistence type="inferred from homology"/>
<dbReference type="GO" id="GO:0006351">
    <property type="term" value="P:DNA-templated transcription"/>
    <property type="evidence" value="ECO:0007669"/>
    <property type="project" value="TreeGrafter"/>
</dbReference>
<dbReference type="InterPro" id="IPR058163">
    <property type="entry name" value="LysR-type_TF_proteobact-type"/>
</dbReference>